<dbReference type="EMBL" id="JAGHKP010000001">
    <property type="protein sequence ID" value="MBO9151931.1"/>
    <property type="molecule type" value="Genomic_DNA"/>
</dbReference>
<dbReference type="RefSeq" id="WP_209144597.1">
    <property type="nucleotide sequence ID" value="NZ_JAGHKP010000001.1"/>
</dbReference>
<evidence type="ECO:0000313" key="1">
    <source>
        <dbReference type="EMBL" id="MBO9151931.1"/>
    </source>
</evidence>
<reference evidence="2" key="1">
    <citation type="submission" date="2021-03" db="EMBL/GenBank/DDBJ databases">
        <title>Assistant Professor.</title>
        <authorList>
            <person name="Huq M.A."/>
        </authorList>
    </citation>
    <scope>NUCLEOTIDE SEQUENCE [LARGE SCALE GENOMIC DNA]</scope>
    <source>
        <strain evidence="2">MAH-28</strain>
    </source>
</reference>
<sequence length="311" mass="35566">MPGNIIRIGKGLPVKFYRVSPPVDQRYNTVYWDQDWFKNTIRDFQDRATYFQKWQRTDNMPLQLEANYDPISIDLIRCDGSLVASLPFEKVPTAIVGQPYSTYELTISWADYPDGYYYLLLKGGFGETVQLMVSEGIDLRLKHPDTVLLEYSNSFNKGGIVWDTGIKMNFRVEGIVSYDQPGSEDVLYIDQPHNVVPLSSTPFDLYSFAIGSPFGVPVWVIDKLNQLFSFDTVTIDGRGFAKAEGAKFEKTEVPNYPMYGWTIQLSPTRNLDFEEYDDEFDDEIVVAYNIETTLFGTFPPGDETISIIENE</sequence>
<name>A0ABS3YBA4_9BACT</name>
<protein>
    <submittedName>
        <fullName evidence="1">Uncharacterized protein</fullName>
    </submittedName>
</protein>
<accession>A0ABS3YBA4</accession>
<keyword evidence="2" id="KW-1185">Reference proteome</keyword>
<proteinExistence type="predicted"/>
<organism evidence="1 2">
    <name type="scientific">Chitinophaga chungangae</name>
    <dbReference type="NCBI Taxonomy" id="2821488"/>
    <lineage>
        <taxon>Bacteria</taxon>
        <taxon>Pseudomonadati</taxon>
        <taxon>Bacteroidota</taxon>
        <taxon>Chitinophagia</taxon>
        <taxon>Chitinophagales</taxon>
        <taxon>Chitinophagaceae</taxon>
        <taxon>Chitinophaga</taxon>
    </lineage>
</organism>
<evidence type="ECO:0000313" key="2">
    <source>
        <dbReference type="Proteomes" id="UP000679126"/>
    </source>
</evidence>
<dbReference type="Proteomes" id="UP000679126">
    <property type="component" value="Unassembled WGS sequence"/>
</dbReference>
<comment type="caution">
    <text evidence="1">The sequence shown here is derived from an EMBL/GenBank/DDBJ whole genome shotgun (WGS) entry which is preliminary data.</text>
</comment>
<gene>
    <name evidence="1" type="ORF">J7I43_06910</name>
</gene>